<keyword evidence="1" id="KW-0812">Transmembrane</keyword>
<dbReference type="WBParaSite" id="L893_g6758.t1">
    <property type="protein sequence ID" value="L893_g6758.t1"/>
    <property type="gene ID" value="L893_g6758"/>
</dbReference>
<evidence type="ECO:0000256" key="1">
    <source>
        <dbReference type="SAM" id="Phobius"/>
    </source>
</evidence>
<evidence type="ECO:0000313" key="3">
    <source>
        <dbReference type="WBParaSite" id="L893_g6758.t1"/>
    </source>
</evidence>
<dbReference type="Proteomes" id="UP000095287">
    <property type="component" value="Unplaced"/>
</dbReference>
<name>A0A1I8AKM4_9BILA</name>
<feature type="transmembrane region" description="Helical" evidence="1">
    <location>
        <begin position="12"/>
        <end position="39"/>
    </location>
</feature>
<keyword evidence="1" id="KW-0472">Membrane</keyword>
<protein>
    <submittedName>
        <fullName evidence="3">Secreted protein</fullName>
    </submittedName>
</protein>
<keyword evidence="1" id="KW-1133">Transmembrane helix</keyword>
<dbReference type="AlphaFoldDB" id="A0A1I8AKM4"/>
<accession>A0A1I8AKM4</accession>
<evidence type="ECO:0000313" key="2">
    <source>
        <dbReference type="Proteomes" id="UP000095287"/>
    </source>
</evidence>
<sequence length="76" mass="8756">MYLQFEWTALVLSPWICMIAWAAVHPMSCRNLIAFLAYASFTRRHSKCRPARDDPLENGSSRFLLVILRSSAKIAR</sequence>
<organism evidence="2 3">
    <name type="scientific">Steinernema glaseri</name>
    <dbReference type="NCBI Taxonomy" id="37863"/>
    <lineage>
        <taxon>Eukaryota</taxon>
        <taxon>Metazoa</taxon>
        <taxon>Ecdysozoa</taxon>
        <taxon>Nematoda</taxon>
        <taxon>Chromadorea</taxon>
        <taxon>Rhabditida</taxon>
        <taxon>Tylenchina</taxon>
        <taxon>Panagrolaimomorpha</taxon>
        <taxon>Strongyloidoidea</taxon>
        <taxon>Steinernematidae</taxon>
        <taxon>Steinernema</taxon>
    </lineage>
</organism>
<proteinExistence type="predicted"/>
<keyword evidence="2" id="KW-1185">Reference proteome</keyword>
<reference evidence="3" key="1">
    <citation type="submission" date="2016-11" db="UniProtKB">
        <authorList>
            <consortium name="WormBaseParasite"/>
        </authorList>
    </citation>
    <scope>IDENTIFICATION</scope>
</reference>